<dbReference type="EMBL" id="CAXLJM020000072">
    <property type="protein sequence ID" value="CAL8127407.1"/>
    <property type="molecule type" value="Genomic_DNA"/>
</dbReference>
<dbReference type="Gene3D" id="3.80.10.10">
    <property type="entry name" value="Ribonuclease Inhibitor"/>
    <property type="match status" value="1"/>
</dbReference>
<dbReference type="Proteomes" id="UP001642540">
    <property type="component" value="Unassembled WGS sequence"/>
</dbReference>
<dbReference type="InterPro" id="IPR001611">
    <property type="entry name" value="Leu-rich_rpt"/>
</dbReference>
<evidence type="ECO:0000256" key="2">
    <source>
        <dbReference type="ARBA" id="ARBA00022737"/>
    </source>
</evidence>
<comment type="caution">
    <text evidence="6">The sequence shown here is derived from an EMBL/GenBank/DDBJ whole genome shotgun (WGS) entry which is preliminary data.</text>
</comment>
<reference evidence="6 7" key="1">
    <citation type="submission" date="2024-08" db="EMBL/GenBank/DDBJ databases">
        <authorList>
            <person name="Cucini C."/>
            <person name="Frati F."/>
        </authorList>
    </citation>
    <scope>NUCLEOTIDE SEQUENCE [LARGE SCALE GENOMIC DNA]</scope>
</reference>
<organism evidence="6 7">
    <name type="scientific">Orchesella dallaii</name>
    <dbReference type="NCBI Taxonomy" id="48710"/>
    <lineage>
        <taxon>Eukaryota</taxon>
        <taxon>Metazoa</taxon>
        <taxon>Ecdysozoa</taxon>
        <taxon>Arthropoda</taxon>
        <taxon>Hexapoda</taxon>
        <taxon>Collembola</taxon>
        <taxon>Entomobryomorpha</taxon>
        <taxon>Entomobryoidea</taxon>
        <taxon>Orchesellidae</taxon>
        <taxon>Orchesellinae</taxon>
        <taxon>Orchesella</taxon>
    </lineage>
</organism>
<gene>
    <name evidence="6" type="ORF">ODALV1_LOCUS21824</name>
</gene>
<feature type="region of interest" description="Disordered" evidence="4">
    <location>
        <begin position="122"/>
        <end position="166"/>
    </location>
</feature>
<dbReference type="SMART" id="SM00364">
    <property type="entry name" value="LRR_BAC"/>
    <property type="match status" value="4"/>
</dbReference>
<evidence type="ECO:0000256" key="3">
    <source>
        <dbReference type="ARBA" id="ARBA00023242"/>
    </source>
</evidence>
<dbReference type="InterPro" id="IPR003591">
    <property type="entry name" value="Leu-rich_rpt_typical-subtyp"/>
</dbReference>
<dbReference type="SMART" id="SM00369">
    <property type="entry name" value="LRR_TYP"/>
    <property type="match status" value="4"/>
</dbReference>
<feature type="domain" description="PIF1/LRR1 pleckstrin homology" evidence="5">
    <location>
        <begin position="1"/>
        <end position="107"/>
    </location>
</feature>
<dbReference type="SMART" id="SM00365">
    <property type="entry name" value="LRR_SD22"/>
    <property type="match status" value="3"/>
</dbReference>
<evidence type="ECO:0000259" key="5">
    <source>
        <dbReference type="Pfam" id="PF25344"/>
    </source>
</evidence>
<proteinExistence type="predicted"/>
<dbReference type="PANTHER" id="PTHR48051">
    <property type="match status" value="1"/>
</dbReference>
<evidence type="ECO:0000313" key="7">
    <source>
        <dbReference type="Proteomes" id="UP001642540"/>
    </source>
</evidence>
<evidence type="ECO:0000256" key="4">
    <source>
        <dbReference type="SAM" id="MobiDB-lite"/>
    </source>
</evidence>
<keyword evidence="3" id="KW-0539">Nucleus</keyword>
<dbReference type="PANTHER" id="PTHR48051:SF1">
    <property type="entry name" value="RAS SUPPRESSOR PROTEIN 1"/>
    <property type="match status" value="1"/>
</dbReference>
<keyword evidence="7" id="KW-1185">Reference proteome</keyword>
<name>A0ABP1RG03_9HEXA</name>
<keyword evidence="1" id="KW-0433">Leucine-rich repeat</keyword>
<dbReference type="InterPro" id="IPR032675">
    <property type="entry name" value="LRR_dom_sf"/>
</dbReference>
<accession>A0ABP1RG03</accession>
<feature type="compositionally biased region" description="Basic and acidic residues" evidence="4">
    <location>
        <begin position="122"/>
        <end position="137"/>
    </location>
</feature>
<dbReference type="InterPro" id="IPR057437">
    <property type="entry name" value="PIF1/LRR1_PH"/>
</dbReference>
<evidence type="ECO:0000313" key="6">
    <source>
        <dbReference type="EMBL" id="CAL8127407.1"/>
    </source>
</evidence>
<dbReference type="PROSITE" id="PS51450">
    <property type="entry name" value="LRR"/>
    <property type="match status" value="2"/>
</dbReference>
<keyword evidence="2" id="KW-0677">Repeat</keyword>
<sequence length="462" mass="51930">MRLVATVDIMNRDAQSVGFGTRSRIRPVCKGVVQIRNRAGGRRFLVISTRKDVTGDEYDVMNIQKLRTQFAHDGFATIEISRPPLNIMIRNCDPAELQLFITELKKCGKELAAGGGSIQPIAKDRLSAPLPEEKKSETTTTDDGSLRKNGGVFKRPRSPELSKSETAKLRKCLTTNMKIVSVKKRESYPKEFQSSLEQVKIMEVGLRKIDTRILKLKHLTLLDLSGNRLKSMEELAKFPSSSLQTLLLSNNEIDEISWNLFSGAAFQNLKRLDLSNNGLLGLPESIVDLENLKTADFSSNELLSLPYNLICMKNLQNLDVSYNSLAFLPATLVCLRLLKLDLSNNSELHMINNDFGTCFVGYSEIPTLFEKTCEAIMTLSRNRKFPVHILPKLTQEFMKGCKYCVGCNRMSWRYKISKFSVRASDLGNDVLHSPGIQTCVVKQVLCFDCDIKNVNPRVLVPV</sequence>
<evidence type="ECO:0000256" key="1">
    <source>
        <dbReference type="ARBA" id="ARBA00022614"/>
    </source>
</evidence>
<feature type="compositionally biased region" description="Basic and acidic residues" evidence="4">
    <location>
        <begin position="157"/>
        <end position="166"/>
    </location>
</feature>
<dbReference type="Pfam" id="PF13855">
    <property type="entry name" value="LRR_8"/>
    <property type="match status" value="1"/>
</dbReference>
<dbReference type="InterPro" id="IPR050216">
    <property type="entry name" value="LRR_domain-containing"/>
</dbReference>
<dbReference type="SUPFAM" id="SSF52058">
    <property type="entry name" value="L domain-like"/>
    <property type="match status" value="1"/>
</dbReference>
<dbReference type="Pfam" id="PF25344">
    <property type="entry name" value="PH_LRR1"/>
    <property type="match status" value="1"/>
</dbReference>
<protein>
    <recommendedName>
        <fullName evidence="5">PIF1/LRR1 pleckstrin homology domain-containing protein</fullName>
    </recommendedName>
</protein>
<dbReference type="PRINTS" id="PR00019">
    <property type="entry name" value="LEURICHRPT"/>
</dbReference>